<reference evidence="1" key="1">
    <citation type="submission" date="2020-10" db="EMBL/GenBank/DDBJ databases">
        <authorList>
            <person name="Gilroy R."/>
        </authorList>
    </citation>
    <scope>NUCLEOTIDE SEQUENCE</scope>
    <source>
        <strain evidence="1">CHK181-108</strain>
    </source>
</reference>
<name>A0A9D1H274_9FIRM</name>
<dbReference type="AlphaFoldDB" id="A0A9D1H274"/>
<reference evidence="1" key="2">
    <citation type="journal article" date="2021" name="PeerJ">
        <title>Extensive microbial diversity within the chicken gut microbiome revealed by metagenomics and culture.</title>
        <authorList>
            <person name="Gilroy R."/>
            <person name="Ravi A."/>
            <person name="Getino M."/>
            <person name="Pursley I."/>
            <person name="Horton D.L."/>
            <person name="Alikhan N.F."/>
            <person name="Baker D."/>
            <person name="Gharbi K."/>
            <person name="Hall N."/>
            <person name="Watson M."/>
            <person name="Adriaenssens E.M."/>
            <person name="Foster-Nyarko E."/>
            <person name="Jarju S."/>
            <person name="Secka A."/>
            <person name="Antonio M."/>
            <person name="Oren A."/>
            <person name="Chaudhuri R.R."/>
            <person name="La Ragione R."/>
            <person name="Hildebrand F."/>
            <person name="Pallen M.J."/>
        </authorList>
    </citation>
    <scope>NUCLEOTIDE SEQUENCE</scope>
    <source>
        <strain evidence="1">CHK181-108</strain>
    </source>
</reference>
<comment type="caution">
    <text evidence="1">The sequence shown here is derived from an EMBL/GenBank/DDBJ whole genome shotgun (WGS) entry which is preliminary data.</text>
</comment>
<protein>
    <submittedName>
        <fullName evidence="1">Uncharacterized protein</fullName>
    </submittedName>
</protein>
<organism evidence="1 2">
    <name type="scientific">Candidatus Ornithomonoglobus intestinigallinarum</name>
    <dbReference type="NCBI Taxonomy" id="2840894"/>
    <lineage>
        <taxon>Bacteria</taxon>
        <taxon>Bacillati</taxon>
        <taxon>Bacillota</taxon>
        <taxon>Clostridia</taxon>
        <taxon>Candidatus Ornithomonoglobus</taxon>
    </lineage>
</organism>
<proteinExistence type="predicted"/>
<accession>A0A9D1H274</accession>
<sequence>MGFDTVVFSQRELERAVKSGCTSAALCDGSFVLPEIPGVHYSVIGNADVSAPFTRRRAAELNITFELFEPEFAAEHGEETDNGDAETVPEGASVPMRVVSASFNERQNGGSFGGSFVSSYFSPYITSFALSSYSFGSFFAGSYFYMYEYEFEFGRGSFGGSFAGSYRGSFGSFASSYVAVYEAYRDPYAHIINPFVLVNGYGMNLI</sequence>
<dbReference type="EMBL" id="DVLU01000011">
    <property type="protein sequence ID" value="HIT84531.1"/>
    <property type="molecule type" value="Genomic_DNA"/>
</dbReference>
<evidence type="ECO:0000313" key="1">
    <source>
        <dbReference type="EMBL" id="HIT84531.1"/>
    </source>
</evidence>
<dbReference type="Proteomes" id="UP000824165">
    <property type="component" value="Unassembled WGS sequence"/>
</dbReference>
<evidence type="ECO:0000313" key="2">
    <source>
        <dbReference type="Proteomes" id="UP000824165"/>
    </source>
</evidence>
<gene>
    <name evidence="1" type="ORF">IAA60_01365</name>
</gene>